<proteinExistence type="predicted"/>
<evidence type="ECO:0000313" key="1">
    <source>
        <dbReference type="EMBL" id="AUO15229.1"/>
    </source>
</evidence>
<dbReference type="Proteomes" id="UP000267352">
    <property type="component" value="Segment"/>
</dbReference>
<reference evidence="1" key="2">
    <citation type="journal article" date="2018" name="Genome Announc.">
        <title>First Report of a Complete Genome Sequence of White spot syndrome virus from India.</title>
        <authorList>
            <person name="Vinaya Kumar K."/>
            <person name="Shekhar M.S."/>
            <person name="Otta S.K."/>
            <person name="Karthic K."/>
            <person name="Ashok Kumar J."/>
            <person name="Gopikrishna G."/>
            <person name="Vijayan K.K."/>
        </authorList>
    </citation>
    <scope>NUCLEOTIDE SEQUENCE</scope>
    <source>
        <strain evidence="1">IN_AP4RU</strain>
    </source>
</reference>
<reference evidence="1" key="1">
    <citation type="submission" date="2017-12" db="EMBL/GenBank/DDBJ databases">
        <authorList>
            <person name="Katneni V.K."/>
            <person name="Shekhar M.S."/>
            <person name="Otta S.K."/>
            <person name="Karthic K."/>
            <person name="Jangam A.K."/>
            <person name="Gopikrishna G."/>
            <person name="Vijayan K.K."/>
        </authorList>
    </citation>
    <scope>NUCLEOTIDE SEQUENCE [LARGE SCALE GENOMIC DNA]</scope>
    <source>
        <strain evidence="1">IN_AP4RU</strain>
    </source>
</reference>
<organism evidence="1">
    <name type="scientific">White spot syndrome virus</name>
    <dbReference type="NCBI Taxonomy" id="342409"/>
    <lineage>
        <taxon>Viruses</taxon>
        <taxon>Viruses incertae sedis</taxon>
        <taxon>Naldaviricetes</taxon>
        <taxon>Nimaviridae</taxon>
        <taxon>Whispovirus</taxon>
    </lineage>
</organism>
<dbReference type="EMBL" id="MG702567">
    <property type="protein sequence ID" value="AUO15229.1"/>
    <property type="molecule type" value="Genomic_DNA"/>
</dbReference>
<protein>
    <submittedName>
        <fullName evidence="1">WSSV471</fullName>
    </submittedName>
</protein>
<accession>A0A2I6SCD9</accession>
<sequence length="40" mass="4572">MRRSTAYTPYSTRQEKVPAAVLDERKGTFDRNAELLGMLV</sequence>
<name>A0A2I6SCD9_9VIRU</name>